<dbReference type="GO" id="GO:0036444">
    <property type="term" value="P:calcium import into the mitochondrion"/>
    <property type="evidence" value="ECO:0007669"/>
    <property type="project" value="TreeGrafter"/>
</dbReference>
<feature type="domain" description="EF-hand" evidence="14">
    <location>
        <begin position="205"/>
        <end position="240"/>
    </location>
</feature>
<dbReference type="InterPro" id="IPR018247">
    <property type="entry name" value="EF_Hand_1_Ca_BS"/>
</dbReference>
<feature type="domain" description="EF-hand" evidence="14">
    <location>
        <begin position="315"/>
        <end position="350"/>
    </location>
</feature>
<dbReference type="PROSITE" id="PS00018">
    <property type="entry name" value="EF_HAND_1"/>
    <property type="match status" value="2"/>
</dbReference>
<keyword evidence="6" id="KW-0677">Repeat</keyword>
<sequence>MRAFRRFVSPFRALLGWRARIGVTVSGFAIYGGVQNQTACAQGDTKKLGEHLEKIFHEVSVVDAKFQPESETITIEEFVSLLEPTTWGNKGRDLDPSELEDVSRSILQFVVDSHADKSTLTKTEFFALRALLTISPLDYKLIFRLADTDQSGQISETEYCSMISTLLAYYNMHPPTPIQLEGGILLFKDRKVITFDDLENKVWELRREIQTACFRRMDRKRDGKIPALSFARYVLSFGPPSRLERFEKRIKENSGLLGKEMNGFSVGLKEFLQYQKMHDCQENIAEAVHLFNKGQKPFGRAEFGHLVNCVINLHVSETMLDCLFDIFDVNGDGELDSDELEDALESSKFHGMMKENRSWAGAATGCMKECFYDEIGYRFKGGSS</sequence>
<keyword evidence="3" id="KW-0813">Transport</keyword>
<dbReference type="SMART" id="SM00054">
    <property type="entry name" value="EFh"/>
    <property type="match status" value="2"/>
</dbReference>
<keyword evidence="7" id="KW-0999">Mitochondrion inner membrane</keyword>
<evidence type="ECO:0000256" key="10">
    <source>
        <dbReference type="ARBA" id="ARBA00023065"/>
    </source>
</evidence>
<keyword evidence="8" id="KW-0106">Calcium</keyword>
<keyword evidence="9" id="KW-0809">Transit peptide</keyword>
<keyword evidence="5" id="KW-0479">Metal-binding</keyword>
<dbReference type="Pfam" id="PF13405">
    <property type="entry name" value="EF-hand_6"/>
    <property type="match status" value="1"/>
</dbReference>
<keyword evidence="10" id="KW-0406">Ion transport</keyword>
<evidence type="ECO:0000256" key="1">
    <source>
        <dbReference type="ARBA" id="ARBA00004273"/>
    </source>
</evidence>
<evidence type="ECO:0000313" key="15">
    <source>
        <dbReference type="EMBL" id="CAD8439254.1"/>
    </source>
</evidence>
<evidence type="ECO:0000256" key="8">
    <source>
        <dbReference type="ARBA" id="ARBA00022837"/>
    </source>
</evidence>
<evidence type="ECO:0000256" key="9">
    <source>
        <dbReference type="ARBA" id="ARBA00022946"/>
    </source>
</evidence>
<evidence type="ECO:0000256" key="6">
    <source>
        <dbReference type="ARBA" id="ARBA00022737"/>
    </source>
</evidence>
<evidence type="ECO:0000256" key="13">
    <source>
        <dbReference type="ARBA" id="ARBA00038333"/>
    </source>
</evidence>
<dbReference type="SUPFAM" id="SSF47473">
    <property type="entry name" value="EF-hand"/>
    <property type="match status" value="2"/>
</dbReference>
<gene>
    <name evidence="15" type="ORF">LAMO00422_LOCUS5299</name>
</gene>
<dbReference type="Gene3D" id="1.10.238.10">
    <property type="entry name" value="EF-hand"/>
    <property type="match status" value="2"/>
</dbReference>
<evidence type="ECO:0000256" key="2">
    <source>
        <dbReference type="ARBA" id="ARBA00004569"/>
    </source>
</evidence>
<keyword evidence="12" id="KW-0472">Membrane</keyword>
<evidence type="ECO:0000256" key="5">
    <source>
        <dbReference type="ARBA" id="ARBA00022723"/>
    </source>
</evidence>
<dbReference type="PROSITE" id="PS50222">
    <property type="entry name" value="EF_HAND_2"/>
    <property type="match status" value="3"/>
</dbReference>
<keyword evidence="11" id="KW-0496">Mitochondrion</keyword>
<evidence type="ECO:0000256" key="4">
    <source>
        <dbReference type="ARBA" id="ARBA00022568"/>
    </source>
</evidence>
<proteinExistence type="inferred from homology"/>
<name>A0A7S0D0B1_9EUKA</name>
<feature type="domain" description="EF-hand" evidence="14">
    <location>
        <begin position="134"/>
        <end position="169"/>
    </location>
</feature>
<evidence type="ECO:0000256" key="11">
    <source>
        <dbReference type="ARBA" id="ARBA00023128"/>
    </source>
</evidence>
<dbReference type="Pfam" id="PF13202">
    <property type="entry name" value="EF-hand_5"/>
    <property type="match status" value="1"/>
</dbReference>
<evidence type="ECO:0000256" key="3">
    <source>
        <dbReference type="ARBA" id="ARBA00022448"/>
    </source>
</evidence>
<comment type="similarity">
    <text evidence="13">Belongs to the MICU1 family. MICU1 subfamily.</text>
</comment>
<evidence type="ECO:0000256" key="12">
    <source>
        <dbReference type="ARBA" id="ARBA00023136"/>
    </source>
</evidence>
<evidence type="ECO:0000256" key="7">
    <source>
        <dbReference type="ARBA" id="ARBA00022792"/>
    </source>
</evidence>
<protein>
    <recommendedName>
        <fullName evidence="14">EF-hand domain-containing protein</fullName>
    </recommendedName>
</protein>
<organism evidence="15">
    <name type="scientific">Amorphochlora amoebiformis</name>
    <dbReference type="NCBI Taxonomy" id="1561963"/>
    <lineage>
        <taxon>Eukaryota</taxon>
        <taxon>Sar</taxon>
        <taxon>Rhizaria</taxon>
        <taxon>Cercozoa</taxon>
        <taxon>Chlorarachniophyceae</taxon>
        <taxon>Amorphochlora</taxon>
    </lineage>
</organism>
<dbReference type="EMBL" id="HBEM01007559">
    <property type="protein sequence ID" value="CAD8439254.1"/>
    <property type="molecule type" value="Transcribed_RNA"/>
</dbReference>
<dbReference type="PANTHER" id="PTHR12294">
    <property type="entry name" value="EF HAND DOMAIN FAMILY A1,A2-RELATED"/>
    <property type="match status" value="1"/>
</dbReference>
<evidence type="ECO:0000259" key="14">
    <source>
        <dbReference type="PROSITE" id="PS50222"/>
    </source>
</evidence>
<reference evidence="15" key="1">
    <citation type="submission" date="2021-01" db="EMBL/GenBank/DDBJ databases">
        <authorList>
            <person name="Corre E."/>
            <person name="Pelletier E."/>
            <person name="Niang G."/>
            <person name="Scheremetjew M."/>
            <person name="Finn R."/>
            <person name="Kale V."/>
            <person name="Holt S."/>
            <person name="Cochrane G."/>
            <person name="Meng A."/>
            <person name="Brown T."/>
            <person name="Cohen L."/>
        </authorList>
    </citation>
    <scope>NUCLEOTIDE SEQUENCE</scope>
    <source>
        <strain evidence="15">CCMP2058</strain>
    </source>
</reference>
<comment type="subcellular location">
    <subcellularLocation>
        <location evidence="1">Mitochondrion inner membrane</location>
    </subcellularLocation>
    <subcellularLocation>
        <location evidence="2">Mitochondrion intermembrane space</location>
    </subcellularLocation>
</comment>
<keyword evidence="4" id="KW-0109">Calcium transport</keyword>
<dbReference type="PANTHER" id="PTHR12294:SF1">
    <property type="entry name" value="CALCIUM UPTAKE PROTEIN 1, MITOCHONDRIAL"/>
    <property type="match status" value="1"/>
</dbReference>
<dbReference type="InterPro" id="IPR002048">
    <property type="entry name" value="EF_hand_dom"/>
</dbReference>
<dbReference type="GO" id="GO:0005758">
    <property type="term" value="C:mitochondrial intermembrane space"/>
    <property type="evidence" value="ECO:0007669"/>
    <property type="project" value="UniProtKB-SubCell"/>
</dbReference>
<dbReference type="Pfam" id="PF13833">
    <property type="entry name" value="EF-hand_8"/>
    <property type="match status" value="1"/>
</dbReference>
<dbReference type="InterPro" id="IPR039800">
    <property type="entry name" value="MICU1/2/3"/>
</dbReference>
<dbReference type="GO" id="GO:0051560">
    <property type="term" value="P:mitochondrial calcium ion homeostasis"/>
    <property type="evidence" value="ECO:0007669"/>
    <property type="project" value="TreeGrafter"/>
</dbReference>
<dbReference type="AlphaFoldDB" id="A0A7S0D0B1"/>
<dbReference type="InterPro" id="IPR011992">
    <property type="entry name" value="EF-hand-dom_pair"/>
</dbReference>
<dbReference type="GO" id="GO:0005509">
    <property type="term" value="F:calcium ion binding"/>
    <property type="evidence" value="ECO:0007669"/>
    <property type="project" value="InterPro"/>
</dbReference>
<accession>A0A7S0D0B1</accession>
<dbReference type="GO" id="GO:1990246">
    <property type="term" value="C:uniplex complex"/>
    <property type="evidence" value="ECO:0007669"/>
    <property type="project" value="TreeGrafter"/>
</dbReference>